<dbReference type="EMBL" id="JBHTHM010001101">
    <property type="protein sequence ID" value="MFD0786004.1"/>
    <property type="molecule type" value="Genomic_DNA"/>
</dbReference>
<dbReference type="InterPro" id="IPR009959">
    <property type="entry name" value="Cyclase_SnoaL-like"/>
</dbReference>
<accession>A0ABW3A650</accession>
<keyword evidence="2" id="KW-1185">Reference proteome</keyword>
<dbReference type="Gene3D" id="3.10.450.50">
    <property type="match status" value="1"/>
</dbReference>
<dbReference type="Proteomes" id="UP001597053">
    <property type="component" value="Unassembled WGS sequence"/>
</dbReference>
<name>A0ABW3A650_9ACTN</name>
<dbReference type="SUPFAM" id="SSF54427">
    <property type="entry name" value="NTF2-like"/>
    <property type="match status" value="1"/>
</dbReference>
<sequence length="142" mass="16087">MTSSEVTRRVVGDFLRYVRSGREPQRAAEFMASMVRAHQVQSEDLTTVERTPDDYAEHVREMTATWGAFDLTIEEFLVDGARAYVRLSQVGRHLEPVDGIAPTGETVRQINSVVYHVEDGLITEYWMQIDRAGLLAQLRGDS</sequence>
<gene>
    <name evidence="1" type="ORF">ACFQZ8_19050</name>
</gene>
<comment type="caution">
    <text evidence="1">The sequence shown here is derived from an EMBL/GenBank/DDBJ whole genome shotgun (WGS) entry which is preliminary data.</text>
</comment>
<protein>
    <submittedName>
        <fullName evidence="1">Ester cyclase</fullName>
    </submittedName>
</protein>
<reference evidence="2" key="1">
    <citation type="journal article" date="2019" name="Int. J. Syst. Evol. Microbiol.">
        <title>The Global Catalogue of Microorganisms (GCM) 10K type strain sequencing project: providing services to taxonomists for standard genome sequencing and annotation.</title>
        <authorList>
            <consortium name="The Broad Institute Genomics Platform"/>
            <consortium name="The Broad Institute Genome Sequencing Center for Infectious Disease"/>
            <person name="Wu L."/>
            <person name="Ma J."/>
        </authorList>
    </citation>
    <scope>NUCLEOTIDE SEQUENCE [LARGE SCALE GENOMIC DNA]</scope>
    <source>
        <strain evidence="2">JCM 32148</strain>
    </source>
</reference>
<dbReference type="InterPro" id="IPR032710">
    <property type="entry name" value="NTF2-like_dom_sf"/>
</dbReference>
<dbReference type="Pfam" id="PF07366">
    <property type="entry name" value="SnoaL"/>
    <property type="match status" value="1"/>
</dbReference>
<organism evidence="1 2">
    <name type="scientific">Micromonospora azadirachtae</name>
    <dbReference type="NCBI Taxonomy" id="1970735"/>
    <lineage>
        <taxon>Bacteria</taxon>
        <taxon>Bacillati</taxon>
        <taxon>Actinomycetota</taxon>
        <taxon>Actinomycetes</taxon>
        <taxon>Micromonosporales</taxon>
        <taxon>Micromonosporaceae</taxon>
        <taxon>Micromonospora</taxon>
    </lineage>
</organism>
<evidence type="ECO:0000313" key="1">
    <source>
        <dbReference type="EMBL" id="MFD0786004.1"/>
    </source>
</evidence>
<evidence type="ECO:0000313" key="2">
    <source>
        <dbReference type="Proteomes" id="UP001597053"/>
    </source>
</evidence>
<proteinExistence type="predicted"/>